<dbReference type="GO" id="GO:0003700">
    <property type="term" value="F:DNA-binding transcription factor activity"/>
    <property type="evidence" value="ECO:0007669"/>
    <property type="project" value="InterPro"/>
</dbReference>
<keyword evidence="3" id="KW-0804">Transcription</keyword>
<dbReference type="Gene3D" id="1.10.10.60">
    <property type="entry name" value="Homeodomain-like"/>
    <property type="match status" value="2"/>
</dbReference>
<evidence type="ECO:0000256" key="1">
    <source>
        <dbReference type="ARBA" id="ARBA00023015"/>
    </source>
</evidence>
<evidence type="ECO:0000256" key="3">
    <source>
        <dbReference type="ARBA" id="ARBA00023163"/>
    </source>
</evidence>
<keyword evidence="1" id="KW-0805">Transcription regulation</keyword>
<dbReference type="PANTHER" id="PTHR43280">
    <property type="entry name" value="ARAC-FAMILY TRANSCRIPTIONAL REGULATOR"/>
    <property type="match status" value="1"/>
</dbReference>
<evidence type="ECO:0000259" key="4">
    <source>
        <dbReference type="PROSITE" id="PS01124"/>
    </source>
</evidence>
<dbReference type="Pfam" id="PF12833">
    <property type="entry name" value="HTH_18"/>
    <property type="match status" value="1"/>
</dbReference>
<evidence type="ECO:0000313" key="5">
    <source>
        <dbReference type="EMBL" id="SEW36964.1"/>
    </source>
</evidence>
<dbReference type="PRINTS" id="PR00032">
    <property type="entry name" value="HTHARAC"/>
</dbReference>
<dbReference type="GO" id="GO:0043565">
    <property type="term" value="F:sequence-specific DNA binding"/>
    <property type="evidence" value="ECO:0007669"/>
    <property type="project" value="InterPro"/>
</dbReference>
<dbReference type="InterPro" id="IPR009057">
    <property type="entry name" value="Homeodomain-like_sf"/>
</dbReference>
<evidence type="ECO:0000256" key="2">
    <source>
        <dbReference type="ARBA" id="ARBA00023125"/>
    </source>
</evidence>
<dbReference type="AlphaFoldDB" id="A0A1I0R8B0"/>
<dbReference type="PANTHER" id="PTHR43280:SF32">
    <property type="entry name" value="TRANSCRIPTIONAL REGULATORY PROTEIN"/>
    <property type="match status" value="1"/>
</dbReference>
<protein>
    <submittedName>
        <fullName evidence="5">Helix-turn-helix domain-containing protein</fullName>
    </submittedName>
</protein>
<dbReference type="STRING" id="29529.SAMN04488122_2452"/>
<dbReference type="InterPro" id="IPR018060">
    <property type="entry name" value="HTH_AraC"/>
</dbReference>
<keyword evidence="2" id="KW-0238">DNA-binding</keyword>
<keyword evidence="6" id="KW-1185">Reference proteome</keyword>
<gene>
    <name evidence="5" type="ORF">SAMN04488122_2452</name>
</gene>
<dbReference type="EMBL" id="FOJG01000001">
    <property type="protein sequence ID" value="SEW36964.1"/>
    <property type="molecule type" value="Genomic_DNA"/>
</dbReference>
<name>A0A1I0R8B0_9BACT</name>
<dbReference type="SMART" id="SM00342">
    <property type="entry name" value="HTH_ARAC"/>
    <property type="match status" value="1"/>
</dbReference>
<dbReference type="SUPFAM" id="SSF46689">
    <property type="entry name" value="Homeodomain-like"/>
    <property type="match status" value="1"/>
</dbReference>
<dbReference type="InterPro" id="IPR020449">
    <property type="entry name" value="Tscrpt_reg_AraC-type_HTH"/>
</dbReference>
<sequence>MVDIFLLLLPIFLIARYDNIQAPNYTYFRSSKQQFMERVFHFKTIAEYNVFNNHETHHPLVSILDFSKAKKRTGSKMYFDLYCIFLKDVKCGDLKYGRQYYDYQEGTLVFISPGQMIDVENKTDAYQPIGHGLVFHPDMLLGTSLGKAIGEHNFFNYHSNEALHLSTKERQLVLDLFSKIDTELQQPLDKHSKKVIASSIELFFNYCDRFYDRQFISRETVNKGVIDKFDELLTDYFASEKPYSIGFPSVAYFAEQLHFSAKYFGDLVKKETGTSAQELMHNKIIEIAKNKIYDSTKTVAEIAYELGFKYPQHFNRLFKQRVGMTPNEFRTMN</sequence>
<accession>A0A1I0R8B0</accession>
<feature type="domain" description="HTH araC/xylS-type" evidence="4">
    <location>
        <begin position="227"/>
        <end position="332"/>
    </location>
</feature>
<dbReference type="RefSeq" id="WP_317042881.1">
    <property type="nucleotide sequence ID" value="NZ_FOJG01000001.1"/>
</dbReference>
<evidence type="ECO:0000313" key="6">
    <source>
        <dbReference type="Proteomes" id="UP000199310"/>
    </source>
</evidence>
<dbReference type="Proteomes" id="UP000199310">
    <property type="component" value="Unassembled WGS sequence"/>
</dbReference>
<proteinExistence type="predicted"/>
<organism evidence="5 6">
    <name type="scientific">Chitinophaga arvensicola</name>
    <dbReference type="NCBI Taxonomy" id="29529"/>
    <lineage>
        <taxon>Bacteria</taxon>
        <taxon>Pseudomonadati</taxon>
        <taxon>Bacteroidota</taxon>
        <taxon>Chitinophagia</taxon>
        <taxon>Chitinophagales</taxon>
        <taxon>Chitinophagaceae</taxon>
        <taxon>Chitinophaga</taxon>
    </lineage>
</organism>
<dbReference type="PROSITE" id="PS01124">
    <property type="entry name" value="HTH_ARAC_FAMILY_2"/>
    <property type="match status" value="1"/>
</dbReference>
<reference evidence="6" key="1">
    <citation type="submission" date="2016-10" db="EMBL/GenBank/DDBJ databases">
        <authorList>
            <person name="Varghese N."/>
            <person name="Submissions S."/>
        </authorList>
    </citation>
    <scope>NUCLEOTIDE SEQUENCE [LARGE SCALE GENOMIC DNA]</scope>
    <source>
        <strain evidence="6">DSM 3695</strain>
    </source>
</reference>